<dbReference type="SUPFAM" id="SSF51735">
    <property type="entry name" value="NAD(P)-binding Rossmann-fold domains"/>
    <property type="match status" value="1"/>
</dbReference>
<dbReference type="Proteomes" id="UP000188586">
    <property type="component" value="Unassembled WGS sequence"/>
</dbReference>
<dbReference type="PANTHER" id="PTHR43078:SF6">
    <property type="entry name" value="UDP-GLUCURONIC ACID DECARBOXYLASE 1"/>
    <property type="match status" value="1"/>
</dbReference>
<sequence length="316" mass="35018">MPDHSKSQSYLVTGGAGFIGFHLVRRLLAEGHRVDILDNFQTGTRENLSHDNGVIGRLIEQNVADPISGDYDGIFHLACPASPVHYQASPLETFRTAVWGTWQVMELCRLTGAKAVIASTSEVYGNPLVHPQTEDYFGNVNPVGLRSCYDEGKRGGETVAMDYHRIHGVDARIVRIFNTYGPRMLFNDGRVVSNFCHQALLGNPITVYGDGTQTRSFCFVTDMVDGLIRAMEAEHFASPVNLGNPVEYQVVELAKMVLSLSSSSSSILFKPLPSDDPSRRKPDITKARNLLGWEPRIPVEEGLLQTIVEFRKRLGK</sequence>
<evidence type="ECO:0000256" key="3">
    <source>
        <dbReference type="ARBA" id="ARBA00022692"/>
    </source>
</evidence>
<keyword evidence="4" id="KW-0210">Decarboxylase</keyword>
<protein>
    <submittedName>
        <fullName evidence="14">NAD-dependent dehydratase</fullName>
    </submittedName>
</protein>
<comment type="caution">
    <text evidence="14">The sequence shown here is derived from an EMBL/GenBank/DDBJ whole genome shotgun (WGS) entry which is preliminary data.</text>
</comment>
<comment type="subcellular location">
    <subcellularLocation>
        <location evidence="2">Golgi apparatus membrane</location>
        <topology evidence="2">Single-pass type II membrane protein</topology>
    </subcellularLocation>
    <subcellularLocation>
        <location evidence="12">Golgi apparatus</location>
        <location evidence="12">Golgi stack membrane</location>
    </subcellularLocation>
</comment>
<dbReference type="InterPro" id="IPR036291">
    <property type="entry name" value="NAD(P)-bd_dom_sf"/>
</dbReference>
<keyword evidence="7" id="KW-0520">NAD</keyword>
<dbReference type="GO" id="GO:0048040">
    <property type="term" value="F:UDP-glucuronate decarboxylase activity"/>
    <property type="evidence" value="ECO:0007669"/>
    <property type="project" value="TreeGrafter"/>
</dbReference>
<keyword evidence="3" id="KW-0812">Transmembrane</keyword>
<evidence type="ECO:0000256" key="8">
    <source>
        <dbReference type="ARBA" id="ARBA00023034"/>
    </source>
</evidence>
<reference evidence="14 15" key="1">
    <citation type="submission" date="2016-11" db="EMBL/GenBank/DDBJ databases">
        <title>Comparative genomics of co-occurring bacteria in distinct bioleaching systems unravels niche-specific adaptation.</title>
        <authorList>
            <person name="Zhang X."/>
            <person name="Liu X."/>
            <person name="Yin H."/>
        </authorList>
    </citation>
    <scope>NUCLEOTIDE SEQUENCE [LARGE SCALE GENOMIC DNA]</scope>
    <source>
        <strain evidence="14 15">DX</strain>
    </source>
</reference>
<keyword evidence="10" id="KW-0325">Glycoprotein</keyword>
<dbReference type="EMBL" id="MPOJ01000005">
    <property type="protein sequence ID" value="OOH74342.1"/>
    <property type="molecule type" value="Genomic_DNA"/>
</dbReference>
<dbReference type="GO" id="GO:0070403">
    <property type="term" value="F:NAD+ binding"/>
    <property type="evidence" value="ECO:0007669"/>
    <property type="project" value="InterPro"/>
</dbReference>
<evidence type="ECO:0000256" key="6">
    <source>
        <dbReference type="ARBA" id="ARBA00022989"/>
    </source>
</evidence>
<dbReference type="CDD" id="cd05230">
    <property type="entry name" value="UGD_SDR_e"/>
    <property type="match status" value="1"/>
</dbReference>
<keyword evidence="8" id="KW-0333">Golgi apparatus</keyword>
<evidence type="ECO:0000256" key="10">
    <source>
        <dbReference type="ARBA" id="ARBA00023180"/>
    </source>
</evidence>
<proteinExistence type="predicted"/>
<evidence type="ECO:0000313" key="14">
    <source>
        <dbReference type="EMBL" id="OOH74342.1"/>
    </source>
</evidence>
<keyword evidence="5" id="KW-0735">Signal-anchor</keyword>
<evidence type="ECO:0000256" key="1">
    <source>
        <dbReference type="ARBA" id="ARBA00001911"/>
    </source>
</evidence>
<dbReference type="Gene3D" id="3.40.50.720">
    <property type="entry name" value="NAD(P)-binding Rossmann-like Domain"/>
    <property type="match status" value="1"/>
</dbReference>
<evidence type="ECO:0000256" key="2">
    <source>
        <dbReference type="ARBA" id="ARBA00004323"/>
    </source>
</evidence>
<keyword evidence="6" id="KW-1133">Transmembrane helix</keyword>
<dbReference type="AlphaFoldDB" id="A0A1V3SXG4"/>
<evidence type="ECO:0000256" key="12">
    <source>
        <dbReference type="ARBA" id="ARBA00037859"/>
    </source>
</evidence>
<organism evidence="14 15">
    <name type="scientific">Leptospirillum ferriphilum</name>
    <dbReference type="NCBI Taxonomy" id="178606"/>
    <lineage>
        <taxon>Bacteria</taxon>
        <taxon>Pseudomonadati</taxon>
        <taxon>Nitrospirota</taxon>
        <taxon>Nitrospiria</taxon>
        <taxon>Nitrospirales</taxon>
        <taxon>Nitrospiraceae</taxon>
        <taxon>Leptospirillum</taxon>
    </lineage>
</organism>
<comment type="cofactor">
    <cofactor evidence="1">
        <name>NAD(+)</name>
        <dbReference type="ChEBI" id="CHEBI:57540"/>
    </cofactor>
</comment>
<dbReference type="Pfam" id="PF01370">
    <property type="entry name" value="Epimerase"/>
    <property type="match status" value="1"/>
</dbReference>
<evidence type="ECO:0000256" key="4">
    <source>
        <dbReference type="ARBA" id="ARBA00022793"/>
    </source>
</evidence>
<dbReference type="GO" id="GO:0005737">
    <property type="term" value="C:cytoplasm"/>
    <property type="evidence" value="ECO:0007669"/>
    <property type="project" value="TreeGrafter"/>
</dbReference>
<name>A0A1V3SXG4_9BACT</name>
<keyword evidence="9" id="KW-0472">Membrane</keyword>
<evidence type="ECO:0000256" key="9">
    <source>
        <dbReference type="ARBA" id="ARBA00023136"/>
    </source>
</evidence>
<evidence type="ECO:0000256" key="5">
    <source>
        <dbReference type="ARBA" id="ARBA00022968"/>
    </source>
</evidence>
<feature type="domain" description="NAD-dependent epimerase/dehydratase" evidence="13">
    <location>
        <begin position="11"/>
        <end position="234"/>
    </location>
</feature>
<keyword evidence="11" id="KW-0456">Lyase</keyword>
<evidence type="ECO:0000256" key="7">
    <source>
        <dbReference type="ARBA" id="ARBA00023027"/>
    </source>
</evidence>
<dbReference type="InterPro" id="IPR001509">
    <property type="entry name" value="Epimerase_deHydtase"/>
</dbReference>
<gene>
    <name evidence="14" type="ORF">BOX24_02580</name>
</gene>
<dbReference type="PANTHER" id="PTHR43078">
    <property type="entry name" value="UDP-GLUCURONIC ACID DECARBOXYLASE-RELATED"/>
    <property type="match status" value="1"/>
</dbReference>
<evidence type="ECO:0000313" key="15">
    <source>
        <dbReference type="Proteomes" id="UP000188586"/>
    </source>
</evidence>
<evidence type="ECO:0000259" key="13">
    <source>
        <dbReference type="Pfam" id="PF01370"/>
    </source>
</evidence>
<dbReference type="InterPro" id="IPR044516">
    <property type="entry name" value="UXS-like"/>
</dbReference>
<dbReference type="FunFam" id="3.40.50.720:FF:000065">
    <property type="entry name" value="UDP-glucuronic acid decarboxylase 1"/>
    <property type="match status" value="1"/>
</dbReference>
<dbReference type="UniPathway" id="UPA00796">
    <property type="reaction ID" value="UER00771"/>
</dbReference>
<dbReference type="GO" id="GO:0042732">
    <property type="term" value="P:D-xylose metabolic process"/>
    <property type="evidence" value="ECO:0007669"/>
    <property type="project" value="InterPro"/>
</dbReference>
<evidence type="ECO:0000256" key="11">
    <source>
        <dbReference type="ARBA" id="ARBA00023239"/>
    </source>
</evidence>
<dbReference type="GO" id="GO:0033320">
    <property type="term" value="P:UDP-D-xylose biosynthetic process"/>
    <property type="evidence" value="ECO:0007669"/>
    <property type="project" value="UniProtKB-UniPathway"/>
</dbReference>
<accession>A0A1V3SXG4</accession>